<sequence length="67" mass="7408">MNPKSGATHDRHSGTQLLEMAASATQHSDVGTLVRTHAASRSQCKPLRRIWETLRHSRLALGGLYNE</sequence>
<keyword evidence="3" id="KW-1185">Reference proteome</keyword>
<comment type="caution">
    <text evidence="2">The sequence shown here is derived from an EMBL/GenBank/DDBJ whole genome shotgun (WGS) entry which is preliminary data.</text>
</comment>
<protein>
    <submittedName>
        <fullName evidence="2">Uncharacterized protein</fullName>
    </submittedName>
</protein>
<dbReference type="EMBL" id="BTGD01000003">
    <property type="protein sequence ID" value="GMM54983.1"/>
    <property type="molecule type" value="Genomic_DNA"/>
</dbReference>
<proteinExistence type="predicted"/>
<feature type="region of interest" description="Disordered" evidence="1">
    <location>
        <begin position="1"/>
        <end position="29"/>
    </location>
</feature>
<dbReference type="AlphaFoldDB" id="A0AAV5RUR7"/>
<organism evidence="2 3">
    <name type="scientific">Maudiozyma humilis</name>
    <name type="common">Sour dough yeast</name>
    <name type="synonym">Kazachstania humilis</name>
    <dbReference type="NCBI Taxonomy" id="51915"/>
    <lineage>
        <taxon>Eukaryota</taxon>
        <taxon>Fungi</taxon>
        <taxon>Dikarya</taxon>
        <taxon>Ascomycota</taxon>
        <taxon>Saccharomycotina</taxon>
        <taxon>Saccharomycetes</taxon>
        <taxon>Saccharomycetales</taxon>
        <taxon>Saccharomycetaceae</taxon>
        <taxon>Maudiozyma</taxon>
    </lineage>
</organism>
<evidence type="ECO:0000256" key="1">
    <source>
        <dbReference type="SAM" id="MobiDB-lite"/>
    </source>
</evidence>
<dbReference type="Proteomes" id="UP001377567">
    <property type="component" value="Unassembled WGS sequence"/>
</dbReference>
<accession>A0AAV5RUR7</accession>
<reference evidence="2 3" key="1">
    <citation type="journal article" date="2023" name="Elife">
        <title>Identification of key yeast species and microbe-microbe interactions impacting larval growth of Drosophila in the wild.</title>
        <authorList>
            <person name="Mure A."/>
            <person name="Sugiura Y."/>
            <person name="Maeda R."/>
            <person name="Honda K."/>
            <person name="Sakurai N."/>
            <person name="Takahashi Y."/>
            <person name="Watada M."/>
            <person name="Katoh T."/>
            <person name="Gotoh A."/>
            <person name="Gotoh Y."/>
            <person name="Taniguchi I."/>
            <person name="Nakamura K."/>
            <person name="Hayashi T."/>
            <person name="Katayama T."/>
            <person name="Uemura T."/>
            <person name="Hattori Y."/>
        </authorList>
    </citation>
    <scope>NUCLEOTIDE SEQUENCE [LARGE SCALE GENOMIC DNA]</scope>
    <source>
        <strain evidence="2 3">KH-74</strain>
    </source>
</reference>
<evidence type="ECO:0000313" key="2">
    <source>
        <dbReference type="EMBL" id="GMM54983.1"/>
    </source>
</evidence>
<evidence type="ECO:0000313" key="3">
    <source>
        <dbReference type="Proteomes" id="UP001377567"/>
    </source>
</evidence>
<gene>
    <name evidence="2" type="ORF">DAKH74_015990</name>
</gene>
<name>A0AAV5RUR7_MAUHU</name>